<evidence type="ECO:0000313" key="1">
    <source>
        <dbReference type="EMBL" id="RZC75661.1"/>
    </source>
</evidence>
<keyword evidence="2" id="KW-1185">Reference proteome</keyword>
<dbReference type="EMBL" id="CM010722">
    <property type="protein sequence ID" value="RZC75661.1"/>
    <property type="molecule type" value="Genomic_DNA"/>
</dbReference>
<reference evidence="1 2" key="1">
    <citation type="journal article" date="2018" name="Science">
        <title>The opium poppy genome and morphinan production.</title>
        <authorList>
            <person name="Guo L."/>
            <person name="Winzer T."/>
            <person name="Yang X."/>
            <person name="Li Y."/>
            <person name="Ning Z."/>
            <person name="He Z."/>
            <person name="Teodor R."/>
            <person name="Lu Y."/>
            <person name="Bowser T.A."/>
            <person name="Graham I.A."/>
            <person name="Ye K."/>
        </authorList>
    </citation>
    <scope>NUCLEOTIDE SEQUENCE [LARGE SCALE GENOMIC DNA]</scope>
    <source>
        <strain evidence="2">cv. HN1</strain>
        <tissue evidence="1">Leaves</tissue>
    </source>
</reference>
<gene>
    <name evidence="1" type="ORF">C5167_051142</name>
</gene>
<sequence length="231" mass="25866">MDNGDGLLHLLNKGLTVLSRKLKMTTSQQYSTSLLSSVLHGSMLGSRNDTGTMSSLKTCPSGNDLKLNLACLLMVLGKVISPIIESLSKKYPHMTTFKVDIHQHQKSGDSNECKPMAKSWPESAGSEVSPLKLQQFTSFKMRKRLTKRLCGKALQYQELLISRISPKFKLLRGDRDEALTMDAGTGFSSQVYELSPHFLHKIRQPMKKVFRLEEEVRILTDVPGWKVGKSV</sequence>
<name>A0A4Y7KU65_PAPSO</name>
<proteinExistence type="predicted"/>
<organism evidence="1 2">
    <name type="scientific">Papaver somniferum</name>
    <name type="common">Opium poppy</name>
    <dbReference type="NCBI Taxonomy" id="3469"/>
    <lineage>
        <taxon>Eukaryota</taxon>
        <taxon>Viridiplantae</taxon>
        <taxon>Streptophyta</taxon>
        <taxon>Embryophyta</taxon>
        <taxon>Tracheophyta</taxon>
        <taxon>Spermatophyta</taxon>
        <taxon>Magnoliopsida</taxon>
        <taxon>Ranunculales</taxon>
        <taxon>Papaveraceae</taxon>
        <taxon>Papaveroideae</taxon>
        <taxon>Papaver</taxon>
    </lineage>
</organism>
<dbReference type="Gramene" id="RZC75661">
    <property type="protein sequence ID" value="RZC75661"/>
    <property type="gene ID" value="C5167_051142"/>
</dbReference>
<evidence type="ECO:0000313" key="2">
    <source>
        <dbReference type="Proteomes" id="UP000316621"/>
    </source>
</evidence>
<accession>A0A4Y7KU65</accession>
<protein>
    <submittedName>
        <fullName evidence="1">Uncharacterized protein</fullName>
    </submittedName>
</protein>
<dbReference type="Proteomes" id="UP000316621">
    <property type="component" value="Chromosome 8"/>
</dbReference>
<dbReference type="AlphaFoldDB" id="A0A4Y7KU65"/>